<dbReference type="InterPro" id="IPR036365">
    <property type="entry name" value="PGBD-like_sf"/>
</dbReference>
<keyword evidence="3 8" id="KW-0418">Kinase</keyword>
<dbReference type="Gene3D" id="1.10.510.10">
    <property type="entry name" value="Transferase(Phosphotransferase) domain 1"/>
    <property type="match status" value="1"/>
</dbReference>
<feature type="compositionally biased region" description="Pro residues" evidence="6">
    <location>
        <begin position="332"/>
        <end position="341"/>
    </location>
</feature>
<feature type="domain" description="Protein kinase" evidence="7">
    <location>
        <begin position="32"/>
        <end position="294"/>
    </location>
</feature>
<feature type="region of interest" description="Disordered" evidence="6">
    <location>
        <begin position="1"/>
        <end position="25"/>
    </location>
</feature>
<dbReference type="RefSeq" id="WP_398654617.1">
    <property type="nucleotide sequence ID" value="NZ_JBITDC010000001.1"/>
</dbReference>
<dbReference type="SUPFAM" id="SSF56112">
    <property type="entry name" value="Protein kinase-like (PK-like)"/>
    <property type="match status" value="1"/>
</dbReference>
<dbReference type="PROSITE" id="PS00108">
    <property type="entry name" value="PROTEIN_KINASE_ST"/>
    <property type="match status" value="1"/>
</dbReference>
<evidence type="ECO:0000256" key="6">
    <source>
        <dbReference type="SAM" id="MobiDB-lite"/>
    </source>
</evidence>
<dbReference type="InterPro" id="IPR000719">
    <property type="entry name" value="Prot_kinase_dom"/>
</dbReference>
<dbReference type="PANTHER" id="PTHR43289:SF34">
    <property type="entry name" value="SERINE_THREONINE-PROTEIN KINASE YBDM-RELATED"/>
    <property type="match status" value="1"/>
</dbReference>
<feature type="region of interest" description="Disordered" evidence="6">
    <location>
        <begin position="438"/>
        <end position="536"/>
    </location>
</feature>
<dbReference type="InterPro" id="IPR017441">
    <property type="entry name" value="Protein_kinase_ATP_BS"/>
</dbReference>
<dbReference type="InterPro" id="IPR008271">
    <property type="entry name" value="Ser/Thr_kinase_AS"/>
</dbReference>
<dbReference type="InterPro" id="IPR036366">
    <property type="entry name" value="PGBDSf"/>
</dbReference>
<feature type="compositionally biased region" description="Low complexity" evidence="6">
    <location>
        <begin position="513"/>
        <end position="526"/>
    </location>
</feature>
<dbReference type="Gene3D" id="1.10.101.10">
    <property type="entry name" value="PGBD-like superfamily/PGBD"/>
    <property type="match status" value="1"/>
</dbReference>
<evidence type="ECO:0000313" key="8">
    <source>
        <dbReference type="EMBL" id="MFI5673616.1"/>
    </source>
</evidence>
<dbReference type="InterPro" id="IPR011009">
    <property type="entry name" value="Kinase-like_dom_sf"/>
</dbReference>
<dbReference type="Proteomes" id="UP001612415">
    <property type="component" value="Unassembled WGS sequence"/>
</dbReference>
<sequence length="615" mass="62873">MPPGSVTGESAALRQTGAAPLHRGEPGRIGPYLPLALLGSGGMGRVYLACPVDGGPDLFAVKVIRPEYADDANFRRRFEREASVHARIRTPHTPALCGTGFQNELLWMATEYLPGIDLAEAVREHGALESAAVWRLVAELGRALADLAAAGIVHRDLKPSNVLLCVRGAYVIDFGLSKAVDASALTGTGNRVGTPAYMSPEHLRTGTSDTRSDVFSLAGTLVYAATGRAPFGDGSGVDVMHRVAFEEPNRELLGEISATDPALGALLSACLAKVPERRPTPRELIDAAGAHAGTAGWPEPLAGRALARQRAFEVLRHLPVERKARLRTPVDPQTPVPPHLAGPPEAGSPTPGGPAGAEPPAPGGLSAAGSTHPAVRAEPGRRATDPSLATPPEPLSTEDGARVRGRTRRKPLLAVAAGVVLCAVAAGIFVLVPEDSPATAAPPEAGASSSDGGVPGKADSVPAPGVSRRTAAAGKSAEGAAHTGGGTPRPESSGSAGTDRPDTSDAPAPAVEPSSATDPTTATSSPPAEPATPPWISDCTYYAGNGRTRQGDSGKRVRQVQCMLTKRGYGVGSTGTDGEFGPGTASAVRSFQSAEGLAADGIVGHDTWTALRDTG</sequence>
<dbReference type="PROSITE" id="PS00107">
    <property type="entry name" value="PROTEIN_KINASE_ATP"/>
    <property type="match status" value="1"/>
</dbReference>
<reference evidence="8 9" key="1">
    <citation type="submission" date="2024-10" db="EMBL/GenBank/DDBJ databases">
        <title>The Natural Products Discovery Center: Release of the First 8490 Sequenced Strains for Exploring Actinobacteria Biosynthetic Diversity.</title>
        <authorList>
            <person name="Kalkreuter E."/>
            <person name="Kautsar S.A."/>
            <person name="Yang D."/>
            <person name="Bader C.D."/>
            <person name="Teijaro C.N."/>
            <person name="Fluegel L."/>
            <person name="Davis C.M."/>
            <person name="Simpson J.R."/>
            <person name="Lauterbach L."/>
            <person name="Steele A.D."/>
            <person name="Gui C."/>
            <person name="Meng S."/>
            <person name="Li G."/>
            <person name="Viehrig K."/>
            <person name="Ye F."/>
            <person name="Su P."/>
            <person name="Kiefer A.F."/>
            <person name="Nichols A."/>
            <person name="Cepeda A.J."/>
            <person name="Yan W."/>
            <person name="Fan B."/>
            <person name="Jiang Y."/>
            <person name="Adhikari A."/>
            <person name="Zheng C.-J."/>
            <person name="Schuster L."/>
            <person name="Cowan T.M."/>
            <person name="Smanski M.J."/>
            <person name="Chevrette M.G."/>
            <person name="De Carvalho L.P.S."/>
            <person name="Shen B."/>
        </authorList>
    </citation>
    <scope>NUCLEOTIDE SEQUENCE [LARGE SCALE GENOMIC DNA]</scope>
    <source>
        <strain evidence="8 9">NPDC051599</strain>
    </source>
</reference>
<dbReference type="Pfam" id="PF01471">
    <property type="entry name" value="PG_binding_1"/>
    <property type="match status" value="1"/>
</dbReference>
<protein>
    <submittedName>
        <fullName evidence="8">Protein kinase</fullName>
    </submittedName>
</protein>
<comment type="caution">
    <text evidence="8">The sequence shown here is derived from an EMBL/GenBank/DDBJ whole genome shotgun (WGS) entry which is preliminary data.</text>
</comment>
<feature type="compositionally biased region" description="Low complexity" evidence="6">
    <location>
        <begin position="471"/>
        <end position="481"/>
    </location>
</feature>
<organism evidence="8 9">
    <name type="scientific">Streptomyces cellulosae</name>
    <dbReference type="NCBI Taxonomy" id="1968"/>
    <lineage>
        <taxon>Bacteria</taxon>
        <taxon>Bacillati</taxon>
        <taxon>Actinomycetota</taxon>
        <taxon>Actinomycetes</taxon>
        <taxon>Kitasatosporales</taxon>
        <taxon>Streptomycetaceae</taxon>
        <taxon>Streptomyces</taxon>
    </lineage>
</organism>
<dbReference type="GO" id="GO:0016301">
    <property type="term" value="F:kinase activity"/>
    <property type="evidence" value="ECO:0007669"/>
    <property type="project" value="UniProtKB-KW"/>
</dbReference>
<keyword evidence="2 5" id="KW-0547">Nucleotide-binding</keyword>
<evidence type="ECO:0000313" key="9">
    <source>
        <dbReference type="Proteomes" id="UP001612415"/>
    </source>
</evidence>
<evidence type="ECO:0000256" key="2">
    <source>
        <dbReference type="ARBA" id="ARBA00022741"/>
    </source>
</evidence>
<evidence type="ECO:0000256" key="1">
    <source>
        <dbReference type="ARBA" id="ARBA00022679"/>
    </source>
</evidence>
<keyword evidence="9" id="KW-1185">Reference proteome</keyword>
<dbReference type="SUPFAM" id="SSF47090">
    <property type="entry name" value="PGBD-like"/>
    <property type="match status" value="1"/>
</dbReference>
<evidence type="ECO:0000256" key="3">
    <source>
        <dbReference type="ARBA" id="ARBA00022777"/>
    </source>
</evidence>
<evidence type="ECO:0000259" key="7">
    <source>
        <dbReference type="PROSITE" id="PS50011"/>
    </source>
</evidence>
<dbReference type="SMART" id="SM00220">
    <property type="entry name" value="S_TKc"/>
    <property type="match status" value="1"/>
</dbReference>
<dbReference type="EMBL" id="JBITDC010000001">
    <property type="protein sequence ID" value="MFI5673616.1"/>
    <property type="molecule type" value="Genomic_DNA"/>
</dbReference>
<keyword evidence="4 5" id="KW-0067">ATP-binding</keyword>
<name>A0ABW7XU52_STRCE</name>
<accession>A0ABW7XU52</accession>
<dbReference type="Pfam" id="PF00069">
    <property type="entry name" value="Pkinase"/>
    <property type="match status" value="1"/>
</dbReference>
<dbReference type="Gene3D" id="3.30.200.20">
    <property type="entry name" value="Phosphorylase Kinase, domain 1"/>
    <property type="match status" value="1"/>
</dbReference>
<evidence type="ECO:0000256" key="4">
    <source>
        <dbReference type="ARBA" id="ARBA00022840"/>
    </source>
</evidence>
<proteinExistence type="predicted"/>
<dbReference type="CDD" id="cd14014">
    <property type="entry name" value="STKc_PknB_like"/>
    <property type="match status" value="1"/>
</dbReference>
<feature type="region of interest" description="Disordered" evidence="6">
    <location>
        <begin position="324"/>
        <end position="404"/>
    </location>
</feature>
<feature type="binding site" evidence="5">
    <location>
        <position position="62"/>
    </location>
    <ligand>
        <name>ATP</name>
        <dbReference type="ChEBI" id="CHEBI:30616"/>
    </ligand>
</feature>
<gene>
    <name evidence="8" type="ORF">ACIA8P_02965</name>
</gene>
<keyword evidence="1" id="KW-0808">Transferase</keyword>
<evidence type="ECO:0000256" key="5">
    <source>
        <dbReference type="PROSITE-ProRule" id="PRU10141"/>
    </source>
</evidence>
<dbReference type="PANTHER" id="PTHR43289">
    <property type="entry name" value="MITOGEN-ACTIVATED PROTEIN KINASE KINASE KINASE 20-RELATED"/>
    <property type="match status" value="1"/>
</dbReference>
<dbReference type="InterPro" id="IPR002477">
    <property type="entry name" value="Peptidoglycan-bd-like"/>
</dbReference>
<dbReference type="PROSITE" id="PS50011">
    <property type="entry name" value="PROTEIN_KINASE_DOM"/>
    <property type="match status" value="1"/>
</dbReference>